<dbReference type="InterPro" id="IPR006094">
    <property type="entry name" value="Oxid_FAD_bind_N"/>
</dbReference>
<keyword evidence="5" id="KW-0560">Oxidoreductase</keyword>
<dbReference type="Pfam" id="PF08031">
    <property type="entry name" value="BBE"/>
    <property type="match status" value="1"/>
</dbReference>
<gene>
    <name evidence="8" type="ORF">HETIRDRAFT_421867</name>
</gene>
<evidence type="ECO:0000256" key="1">
    <source>
        <dbReference type="ARBA" id="ARBA00001974"/>
    </source>
</evidence>
<sequence length="522" mass="56356">MPISVTVVFCGLALALAYITGKIMDRNPQSEIKGLGLTVVLPGDPMYDDARLAFNLRYDLHPAAIFYPNSPQDVTNIVRLGASLQKQVSARSGGHSYIANGLGGQDGAFVIDLSNLKKITINHCDGTAVIQTGNRLGDVAQALNAQGRAIPHGVCPYVGIGGHACSSWNYNFPTMTVLTSGGRAAFGGFGFTSRMWGLTIDRIISAEVVLANGSMVTASDTTNPDIFWAMRGAGPSLGITTAFTFVTEPIPSSALVFQYNWTHVPAEDLTKIISRYQIFAQNETLPSEFDVELNIRPGDLAGSVTVEMLGGWYGDPSDLDGIVQPLLDSIPIRPNVTVTGGTWIESLVELAGGSLNTTLRGTSNTFYVKSLMTPEDSPMSDNAIRAFASYMTNEGHKTSTVWFTHIELYGGHDSAINAVPLDATSFAYRSSLFTIQFHASSSDAKPPYPDEGFSFLDGMVSSIIDNSPSGWSHGAYTNYVDDMLSNSSTLYYASHYKRLQSIKRDVDPSNVFRFPTSITRPQ</sequence>
<feature type="chain" id="PRO_5004843783" description="FAD-binding PCMH-type domain-containing protein" evidence="6">
    <location>
        <begin position="18"/>
        <end position="522"/>
    </location>
</feature>
<feature type="domain" description="FAD-binding PCMH-type" evidence="7">
    <location>
        <begin position="58"/>
        <end position="250"/>
    </location>
</feature>
<evidence type="ECO:0000256" key="5">
    <source>
        <dbReference type="ARBA" id="ARBA00023002"/>
    </source>
</evidence>
<accession>W4JS55</accession>
<dbReference type="Pfam" id="PF01565">
    <property type="entry name" value="FAD_binding_4"/>
    <property type="match status" value="1"/>
</dbReference>
<dbReference type="RefSeq" id="XP_009551308.1">
    <property type="nucleotide sequence ID" value="XM_009553013.1"/>
</dbReference>
<dbReference type="GO" id="GO:0016491">
    <property type="term" value="F:oxidoreductase activity"/>
    <property type="evidence" value="ECO:0007669"/>
    <property type="project" value="UniProtKB-KW"/>
</dbReference>
<dbReference type="OrthoDB" id="407275at2759"/>
<dbReference type="STRING" id="747525.W4JS55"/>
<proteinExistence type="inferred from homology"/>
<name>W4JS55_HETIT</name>
<evidence type="ECO:0000256" key="4">
    <source>
        <dbReference type="ARBA" id="ARBA00022827"/>
    </source>
</evidence>
<dbReference type="Gene3D" id="3.40.462.20">
    <property type="match status" value="1"/>
</dbReference>
<evidence type="ECO:0000256" key="3">
    <source>
        <dbReference type="ARBA" id="ARBA00022630"/>
    </source>
</evidence>
<comment type="similarity">
    <text evidence="2">Belongs to the oxygen-dependent FAD-linked oxidoreductase family.</text>
</comment>
<dbReference type="eggNOG" id="ENOG502QVGN">
    <property type="taxonomic scope" value="Eukaryota"/>
</dbReference>
<dbReference type="AlphaFoldDB" id="W4JS55"/>
<evidence type="ECO:0000256" key="2">
    <source>
        <dbReference type="ARBA" id="ARBA00005466"/>
    </source>
</evidence>
<dbReference type="EMBL" id="KI925464">
    <property type="protein sequence ID" value="ETW76392.1"/>
    <property type="molecule type" value="Genomic_DNA"/>
</dbReference>
<comment type="cofactor">
    <cofactor evidence="1">
        <name>FAD</name>
        <dbReference type="ChEBI" id="CHEBI:57692"/>
    </cofactor>
</comment>
<keyword evidence="9" id="KW-1185">Reference proteome</keyword>
<dbReference type="InterPro" id="IPR006093">
    <property type="entry name" value="Oxy_OxRdtase_FAD_BS"/>
</dbReference>
<dbReference type="PANTHER" id="PTHR42973:SF39">
    <property type="entry name" value="FAD-BINDING PCMH-TYPE DOMAIN-CONTAINING PROTEIN"/>
    <property type="match status" value="1"/>
</dbReference>
<dbReference type="KEGG" id="hir:HETIRDRAFT_421867"/>
<keyword evidence="4" id="KW-0274">FAD</keyword>
<evidence type="ECO:0000313" key="8">
    <source>
        <dbReference type="EMBL" id="ETW76392.1"/>
    </source>
</evidence>
<dbReference type="InterPro" id="IPR016166">
    <property type="entry name" value="FAD-bd_PCMH"/>
</dbReference>
<dbReference type="PROSITE" id="PS00862">
    <property type="entry name" value="OX2_COVAL_FAD"/>
    <property type="match status" value="1"/>
</dbReference>
<dbReference type="GO" id="GO:0071949">
    <property type="term" value="F:FAD binding"/>
    <property type="evidence" value="ECO:0007669"/>
    <property type="project" value="InterPro"/>
</dbReference>
<dbReference type="Proteomes" id="UP000030671">
    <property type="component" value="Unassembled WGS sequence"/>
</dbReference>
<keyword evidence="3" id="KW-0285">Flavoprotein</keyword>
<reference evidence="8 9" key="1">
    <citation type="journal article" date="2012" name="New Phytol.">
        <title>Insight into trade-off between wood decay and parasitism from the genome of a fungal forest pathogen.</title>
        <authorList>
            <person name="Olson A."/>
            <person name="Aerts A."/>
            <person name="Asiegbu F."/>
            <person name="Belbahri L."/>
            <person name="Bouzid O."/>
            <person name="Broberg A."/>
            <person name="Canback B."/>
            <person name="Coutinho P.M."/>
            <person name="Cullen D."/>
            <person name="Dalman K."/>
            <person name="Deflorio G."/>
            <person name="van Diepen L.T."/>
            <person name="Dunand C."/>
            <person name="Duplessis S."/>
            <person name="Durling M."/>
            <person name="Gonthier P."/>
            <person name="Grimwood J."/>
            <person name="Fossdal C.G."/>
            <person name="Hansson D."/>
            <person name="Henrissat B."/>
            <person name="Hietala A."/>
            <person name="Himmelstrand K."/>
            <person name="Hoffmeister D."/>
            <person name="Hogberg N."/>
            <person name="James T.Y."/>
            <person name="Karlsson M."/>
            <person name="Kohler A."/>
            <person name="Kues U."/>
            <person name="Lee Y.H."/>
            <person name="Lin Y.C."/>
            <person name="Lind M."/>
            <person name="Lindquist E."/>
            <person name="Lombard V."/>
            <person name="Lucas S."/>
            <person name="Lunden K."/>
            <person name="Morin E."/>
            <person name="Murat C."/>
            <person name="Park J."/>
            <person name="Raffaello T."/>
            <person name="Rouze P."/>
            <person name="Salamov A."/>
            <person name="Schmutz J."/>
            <person name="Solheim H."/>
            <person name="Stahlberg J."/>
            <person name="Velez H."/>
            <person name="de Vries R.P."/>
            <person name="Wiebenga A."/>
            <person name="Woodward S."/>
            <person name="Yakovlev I."/>
            <person name="Garbelotto M."/>
            <person name="Martin F."/>
            <person name="Grigoriev I.V."/>
            <person name="Stenlid J."/>
        </authorList>
    </citation>
    <scope>NUCLEOTIDE SEQUENCE [LARGE SCALE GENOMIC DNA]</scope>
    <source>
        <strain evidence="8 9">TC 32-1</strain>
    </source>
</reference>
<dbReference type="PROSITE" id="PS51387">
    <property type="entry name" value="FAD_PCMH"/>
    <property type="match status" value="1"/>
</dbReference>
<evidence type="ECO:0000259" key="7">
    <source>
        <dbReference type="PROSITE" id="PS51387"/>
    </source>
</evidence>
<protein>
    <recommendedName>
        <fullName evidence="7">FAD-binding PCMH-type domain-containing protein</fullName>
    </recommendedName>
</protein>
<dbReference type="InterPro" id="IPR012951">
    <property type="entry name" value="BBE"/>
</dbReference>
<dbReference type="SUPFAM" id="SSF56176">
    <property type="entry name" value="FAD-binding/transporter-associated domain-like"/>
    <property type="match status" value="1"/>
</dbReference>
<organism evidence="8 9">
    <name type="scientific">Heterobasidion irregulare (strain TC 32-1)</name>
    <dbReference type="NCBI Taxonomy" id="747525"/>
    <lineage>
        <taxon>Eukaryota</taxon>
        <taxon>Fungi</taxon>
        <taxon>Dikarya</taxon>
        <taxon>Basidiomycota</taxon>
        <taxon>Agaricomycotina</taxon>
        <taxon>Agaricomycetes</taxon>
        <taxon>Russulales</taxon>
        <taxon>Bondarzewiaceae</taxon>
        <taxon>Heterobasidion</taxon>
        <taxon>Heterobasidion annosum species complex</taxon>
    </lineage>
</organism>
<dbReference type="Gene3D" id="3.30.465.10">
    <property type="match status" value="1"/>
</dbReference>
<dbReference type="GeneID" id="20673757"/>
<dbReference type="InParanoid" id="W4JS55"/>
<evidence type="ECO:0000256" key="6">
    <source>
        <dbReference type="SAM" id="SignalP"/>
    </source>
</evidence>
<dbReference type="InterPro" id="IPR036318">
    <property type="entry name" value="FAD-bd_PCMH-like_sf"/>
</dbReference>
<dbReference type="HOGENOM" id="CLU_018354_10_1_1"/>
<dbReference type="InterPro" id="IPR016169">
    <property type="entry name" value="FAD-bd_PCMH_sub2"/>
</dbReference>
<keyword evidence="6" id="KW-0732">Signal</keyword>
<dbReference type="InterPro" id="IPR050416">
    <property type="entry name" value="FAD-linked_Oxidoreductase"/>
</dbReference>
<feature type="signal peptide" evidence="6">
    <location>
        <begin position="1"/>
        <end position="17"/>
    </location>
</feature>
<dbReference type="PANTHER" id="PTHR42973">
    <property type="entry name" value="BINDING OXIDOREDUCTASE, PUTATIVE (AFU_ORTHOLOGUE AFUA_1G17690)-RELATED"/>
    <property type="match status" value="1"/>
</dbReference>
<evidence type="ECO:0000313" key="9">
    <source>
        <dbReference type="Proteomes" id="UP000030671"/>
    </source>
</evidence>